<feature type="domain" description="Acyclic terpene utilisation N-terminal" evidence="2">
    <location>
        <begin position="5"/>
        <end position="445"/>
    </location>
</feature>
<evidence type="ECO:0000259" key="3">
    <source>
        <dbReference type="Pfam" id="PF23544"/>
    </source>
</evidence>
<sequence length="621" mass="68034">MPRPIRIANASGAIGDGLDQIYRLAQSDSIDAITADYLAEFNIAWKAIELQTRSDLGYETGFLEQLAWQKGEAAQLVARKGIKIVHDGGALNPAGLAQKVDEYFKSLGIQGVKIAWVEGDNVTSLAKENSLGTLYHLDRSGTELGDDRSKILSANVYTGMTGIVAALHAGAQIVICGRCTDASPVMGLATWWHGWSHSSYDLLAASLIAGHIIECGPYATGGNYCGWREVPVLHHVGYPIAEISWTGEVIITKPEGTNGVVTVDTCKSQLLYEIQGPYYLNPDVVARIDGAQLTQLSPNRVRVSGIRGSAPPPTSKLAICILGGWQAEISAYAAGLDTQEKLDIMKAQVRGCIDVEEFTTFSMETYGSAPPDPKRQQDCTVMMRIFAQAEKKETIHKFRRAVQYNGLQGYCGLHLGMDWRTMEPKPYVRYFPSLVPSENVQMTVYFVGDQRSGILIPKLQKQILAPAAPSQLSYNPTDPTPLSKFGSTIQAPLGNLVFTRSGDKGGNANIGFWVRSASSYPWLRSFLTTSTLISLLGDDWRPHYRVERCEFAGLWAVHFLIRGLLGEGVSSSAVLDGFGKSVGEFLRARVVDLPQELIDEEGKRRREGEERAGRERCKGRL</sequence>
<evidence type="ECO:0000256" key="1">
    <source>
        <dbReference type="SAM" id="MobiDB-lite"/>
    </source>
</evidence>
<proteinExistence type="predicted"/>
<gene>
    <name evidence="4" type="ORF">B0J11DRAFT_570278</name>
</gene>
<dbReference type="InterPro" id="IPR056362">
    <property type="entry name" value="AtuA-like_ferredoxin_dom"/>
</dbReference>
<dbReference type="InterPro" id="IPR010839">
    <property type="entry name" value="AtuA_N"/>
</dbReference>
<dbReference type="Proteomes" id="UP000700596">
    <property type="component" value="Unassembled WGS sequence"/>
</dbReference>
<organism evidence="4 5">
    <name type="scientific">Dendryphion nanum</name>
    <dbReference type="NCBI Taxonomy" id="256645"/>
    <lineage>
        <taxon>Eukaryota</taxon>
        <taxon>Fungi</taxon>
        <taxon>Dikarya</taxon>
        <taxon>Ascomycota</taxon>
        <taxon>Pezizomycotina</taxon>
        <taxon>Dothideomycetes</taxon>
        <taxon>Pleosporomycetidae</taxon>
        <taxon>Pleosporales</taxon>
        <taxon>Torulaceae</taxon>
        <taxon>Dendryphion</taxon>
    </lineage>
</organism>
<dbReference type="PANTHER" id="PTHR47585">
    <property type="match status" value="1"/>
</dbReference>
<comment type="caution">
    <text evidence="4">The sequence shown here is derived from an EMBL/GenBank/DDBJ whole genome shotgun (WGS) entry which is preliminary data.</text>
</comment>
<dbReference type="AlphaFoldDB" id="A0A9P9DIZ3"/>
<evidence type="ECO:0008006" key="6">
    <source>
        <dbReference type="Google" id="ProtNLM"/>
    </source>
</evidence>
<dbReference type="Pfam" id="PF23544">
    <property type="entry name" value="AtuA_ferredoxin"/>
    <property type="match status" value="1"/>
</dbReference>
<feature type="region of interest" description="Disordered" evidence="1">
    <location>
        <begin position="602"/>
        <end position="621"/>
    </location>
</feature>
<dbReference type="PANTHER" id="PTHR47585:SF1">
    <property type="entry name" value="DUF1446 DOMAIN-CONTAINING PROTEIN"/>
    <property type="match status" value="1"/>
</dbReference>
<evidence type="ECO:0000259" key="2">
    <source>
        <dbReference type="Pfam" id="PF07287"/>
    </source>
</evidence>
<name>A0A9P9DIZ3_9PLEO</name>
<protein>
    <recommendedName>
        <fullName evidence="6">DUF1446-domain-containing protein</fullName>
    </recommendedName>
</protein>
<feature type="domain" description="AtuA-like ferredoxin-fold" evidence="3">
    <location>
        <begin position="492"/>
        <end position="588"/>
    </location>
</feature>
<dbReference type="Pfam" id="PF07287">
    <property type="entry name" value="AtuA"/>
    <property type="match status" value="1"/>
</dbReference>
<evidence type="ECO:0000313" key="4">
    <source>
        <dbReference type="EMBL" id="KAH7119857.1"/>
    </source>
</evidence>
<dbReference type="EMBL" id="JAGMWT010000011">
    <property type="protein sequence ID" value="KAH7119857.1"/>
    <property type="molecule type" value="Genomic_DNA"/>
</dbReference>
<dbReference type="OrthoDB" id="10265871at2759"/>
<evidence type="ECO:0000313" key="5">
    <source>
        <dbReference type="Proteomes" id="UP000700596"/>
    </source>
</evidence>
<accession>A0A9P9DIZ3</accession>
<keyword evidence="5" id="KW-1185">Reference proteome</keyword>
<reference evidence="4" key="1">
    <citation type="journal article" date="2021" name="Nat. Commun.">
        <title>Genetic determinants of endophytism in the Arabidopsis root mycobiome.</title>
        <authorList>
            <person name="Mesny F."/>
            <person name="Miyauchi S."/>
            <person name="Thiergart T."/>
            <person name="Pickel B."/>
            <person name="Atanasova L."/>
            <person name="Karlsson M."/>
            <person name="Huettel B."/>
            <person name="Barry K.W."/>
            <person name="Haridas S."/>
            <person name="Chen C."/>
            <person name="Bauer D."/>
            <person name="Andreopoulos W."/>
            <person name="Pangilinan J."/>
            <person name="LaButti K."/>
            <person name="Riley R."/>
            <person name="Lipzen A."/>
            <person name="Clum A."/>
            <person name="Drula E."/>
            <person name="Henrissat B."/>
            <person name="Kohler A."/>
            <person name="Grigoriev I.V."/>
            <person name="Martin F.M."/>
            <person name="Hacquard S."/>
        </authorList>
    </citation>
    <scope>NUCLEOTIDE SEQUENCE</scope>
    <source>
        <strain evidence="4">MPI-CAGE-CH-0243</strain>
    </source>
</reference>